<evidence type="ECO:0000313" key="2">
    <source>
        <dbReference type="Proteomes" id="UP000198942"/>
    </source>
</evidence>
<dbReference type="OrthoDB" id="681025at2"/>
<dbReference type="EMBL" id="FOCL01000005">
    <property type="protein sequence ID" value="SEO09836.1"/>
    <property type="molecule type" value="Genomic_DNA"/>
</dbReference>
<gene>
    <name evidence="1" type="ORF">SAMN05192574_105294</name>
</gene>
<proteinExistence type="predicted"/>
<evidence type="ECO:0000313" key="1">
    <source>
        <dbReference type="EMBL" id="SEO09836.1"/>
    </source>
</evidence>
<dbReference type="STRING" id="551995.SAMN05192574_105294"/>
<dbReference type="InterPro" id="IPR053842">
    <property type="entry name" value="NikA-like"/>
</dbReference>
<sequence>MGEQKKLAGRPALKEGKRSKKIDVRFTEDEYKLVLELEKQLGIGKAELVRLRVLQDGNKTVVNARELVAKLDLIGAELARAGNNINQLARYGNVMQLKEVLEPQVIIRFNELLDQYIGTQQALEIAIRKIIRMMGR</sequence>
<organism evidence="1 2">
    <name type="scientific">Mucilaginibacter gossypiicola</name>
    <dbReference type="NCBI Taxonomy" id="551995"/>
    <lineage>
        <taxon>Bacteria</taxon>
        <taxon>Pseudomonadati</taxon>
        <taxon>Bacteroidota</taxon>
        <taxon>Sphingobacteriia</taxon>
        <taxon>Sphingobacteriales</taxon>
        <taxon>Sphingobacteriaceae</taxon>
        <taxon>Mucilaginibacter</taxon>
    </lineage>
</organism>
<accession>A0A1H8LY94</accession>
<dbReference type="Proteomes" id="UP000198942">
    <property type="component" value="Unassembled WGS sequence"/>
</dbReference>
<dbReference type="RefSeq" id="WP_091212141.1">
    <property type="nucleotide sequence ID" value="NZ_FOCL01000005.1"/>
</dbReference>
<dbReference type="Pfam" id="PF21983">
    <property type="entry name" value="NikA-like"/>
    <property type="match status" value="1"/>
</dbReference>
<dbReference type="AlphaFoldDB" id="A0A1H8LY94"/>
<protein>
    <submittedName>
        <fullName evidence="1">Mobilisation protein (MobC)</fullName>
    </submittedName>
</protein>
<name>A0A1H8LY94_9SPHI</name>
<reference evidence="2" key="1">
    <citation type="submission" date="2016-10" db="EMBL/GenBank/DDBJ databases">
        <authorList>
            <person name="Varghese N."/>
            <person name="Submissions S."/>
        </authorList>
    </citation>
    <scope>NUCLEOTIDE SEQUENCE [LARGE SCALE GENOMIC DNA]</scope>
    <source>
        <strain evidence="2">Gh-48</strain>
    </source>
</reference>
<keyword evidence="2" id="KW-1185">Reference proteome</keyword>